<sequence>MSKKRTHRPHSMSKGTFVSLISDFVRTVPKTFSLVLGDLNRLLAGDGVDGISGFEIFSIAGCCRISCNVCWSIVLVTELVAAASNSSRLISLIYSSSLDSSRLSGKIITINSSPDYGKCIKHRCQQTQIKGAVPKLTHTTIGQLPLFLYWIYDVKH</sequence>
<name>A0ABQ9E5R4_TEGGR</name>
<accession>A0ABQ9E5R4</accession>
<proteinExistence type="predicted"/>
<evidence type="ECO:0000313" key="2">
    <source>
        <dbReference type="Proteomes" id="UP001217089"/>
    </source>
</evidence>
<dbReference type="Proteomes" id="UP001217089">
    <property type="component" value="Unassembled WGS sequence"/>
</dbReference>
<evidence type="ECO:0000313" key="1">
    <source>
        <dbReference type="EMBL" id="KAJ8300753.1"/>
    </source>
</evidence>
<dbReference type="EMBL" id="JARBDR010000919">
    <property type="protein sequence ID" value="KAJ8300753.1"/>
    <property type="molecule type" value="Genomic_DNA"/>
</dbReference>
<protein>
    <submittedName>
        <fullName evidence="1">Uncharacterized protein</fullName>
    </submittedName>
</protein>
<gene>
    <name evidence="1" type="ORF">KUTeg_022272</name>
</gene>
<reference evidence="1 2" key="1">
    <citation type="submission" date="2022-12" db="EMBL/GenBank/DDBJ databases">
        <title>Chromosome-level genome of Tegillarca granosa.</title>
        <authorList>
            <person name="Kim J."/>
        </authorList>
    </citation>
    <scope>NUCLEOTIDE SEQUENCE [LARGE SCALE GENOMIC DNA]</scope>
    <source>
        <strain evidence="1">Teg-2019</strain>
        <tissue evidence="1">Adductor muscle</tissue>
    </source>
</reference>
<keyword evidence="2" id="KW-1185">Reference proteome</keyword>
<organism evidence="1 2">
    <name type="scientific">Tegillarca granosa</name>
    <name type="common">Malaysian cockle</name>
    <name type="synonym">Anadara granosa</name>
    <dbReference type="NCBI Taxonomy" id="220873"/>
    <lineage>
        <taxon>Eukaryota</taxon>
        <taxon>Metazoa</taxon>
        <taxon>Spiralia</taxon>
        <taxon>Lophotrochozoa</taxon>
        <taxon>Mollusca</taxon>
        <taxon>Bivalvia</taxon>
        <taxon>Autobranchia</taxon>
        <taxon>Pteriomorphia</taxon>
        <taxon>Arcoida</taxon>
        <taxon>Arcoidea</taxon>
        <taxon>Arcidae</taxon>
        <taxon>Tegillarca</taxon>
    </lineage>
</organism>
<comment type="caution">
    <text evidence="1">The sequence shown here is derived from an EMBL/GenBank/DDBJ whole genome shotgun (WGS) entry which is preliminary data.</text>
</comment>